<keyword evidence="5 10" id="KW-0547">Nucleotide-binding</keyword>
<dbReference type="EC" id="2.7.11.1" evidence="2"/>
<dbReference type="SUPFAM" id="SSF56112">
    <property type="entry name" value="Protein kinase-like (PK-like)"/>
    <property type="match status" value="1"/>
</dbReference>
<evidence type="ECO:0000256" key="5">
    <source>
        <dbReference type="ARBA" id="ARBA00022741"/>
    </source>
</evidence>
<dbReference type="InterPro" id="IPR017441">
    <property type="entry name" value="Protein_kinase_ATP_BS"/>
</dbReference>
<keyword evidence="14" id="KW-1185">Reference proteome</keyword>
<evidence type="ECO:0000256" key="8">
    <source>
        <dbReference type="ARBA" id="ARBA00047899"/>
    </source>
</evidence>
<dbReference type="InterPro" id="IPR008271">
    <property type="entry name" value="Ser/Thr_kinase_AS"/>
</dbReference>
<dbReference type="EMBL" id="CALNXK010000071">
    <property type="protein sequence ID" value="CAH3143551.1"/>
    <property type="molecule type" value="Genomic_DNA"/>
</dbReference>
<dbReference type="PROSITE" id="PS00108">
    <property type="entry name" value="PROTEIN_KINASE_ST"/>
    <property type="match status" value="1"/>
</dbReference>
<evidence type="ECO:0000256" key="9">
    <source>
        <dbReference type="ARBA" id="ARBA00048679"/>
    </source>
</evidence>
<keyword evidence="3 11" id="KW-0723">Serine/threonine-protein kinase</keyword>
<comment type="similarity">
    <text evidence="1">Belongs to the protein kinase superfamily. NEK Ser/Thr protein kinase family. NIMA subfamily.</text>
</comment>
<dbReference type="PROSITE" id="PS50011">
    <property type="entry name" value="PROTEIN_KINASE_DOM"/>
    <property type="match status" value="1"/>
</dbReference>
<dbReference type="PROSITE" id="PS00107">
    <property type="entry name" value="PROTEIN_KINASE_ATP"/>
    <property type="match status" value="1"/>
</dbReference>
<reference evidence="13 14" key="1">
    <citation type="submission" date="2022-05" db="EMBL/GenBank/DDBJ databases">
        <authorList>
            <consortium name="Genoscope - CEA"/>
            <person name="William W."/>
        </authorList>
    </citation>
    <scope>NUCLEOTIDE SEQUENCE [LARGE SCALE GENOMIC DNA]</scope>
</reference>
<organism evidence="13 14">
    <name type="scientific">Porites lobata</name>
    <dbReference type="NCBI Taxonomy" id="104759"/>
    <lineage>
        <taxon>Eukaryota</taxon>
        <taxon>Metazoa</taxon>
        <taxon>Cnidaria</taxon>
        <taxon>Anthozoa</taxon>
        <taxon>Hexacorallia</taxon>
        <taxon>Scleractinia</taxon>
        <taxon>Fungiina</taxon>
        <taxon>Poritidae</taxon>
        <taxon>Porites</taxon>
    </lineage>
</organism>
<comment type="catalytic activity">
    <reaction evidence="9">
        <text>L-seryl-[protein] + ATP = O-phospho-L-seryl-[protein] + ADP + H(+)</text>
        <dbReference type="Rhea" id="RHEA:17989"/>
        <dbReference type="Rhea" id="RHEA-COMP:9863"/>
        <dbReference type="Rhea" id="RHEA-COMP:11604"/>
        <dbReference type="ChEBI" id="CHEBI:15378"/>
        <dbReference type="ChEBI" id="CHEBI:29999"/>
        <dbReference type="ChEBI" id="CHEBI:30616"/>
        <dbReference type="ChEBI" id="CHEBI:83421"/>
        <dbReference type="ChEBI" id="CHEBI:456216"/>
        <dbReference type="EC" id="2.7.11.1"/>
    </reaction>
</comment>
<dbReference type="InterPro" id="IPR050660">
    <property type="entry name" value="NEK_Ser/Thr_kinase"/>
</dbReference>
<keyword evidence="6" id="KW-0418">Kinase</keyword>
<comment type="catalytic activity">
    <reaction evidence="8">
        <text>L-threonyl-[protein] + ATP = O-phospho-L-threonyl-[protein] + ADP + H(+)</text>
        <dbReference type="Rhea" id="RHEA:46608"/>
        <dbReference type="Rhea" id="RHEA-COMP:11060"/>
        <dbReference type="Rhea" id="RHEA-COMP:11605"/>
        <dbReference type="ChEBI" id="CHEBI:15378"/>
        <dbReference type="ChEBI" id="CHEBI:30013"/>
        <dbReference type="ChEBI" id="CHEBI:30616"/>
        <dbReference type="ChEBI" id="CHEBI:61977"/>
        <dbReference type="ChEBI" id="CHEBI:456216"/>
        <dbReference type="EC" id="2.7.11.1"/>
    </reaction>
</comment>
<evidence type="ECO:0000256" key="1">
    <source>
        <dbReference type="ARBA" id="ARBA00010886"/>
    </source>
</evidence>
<proteinExistence type="inferred from homology"/>
<feature type="binding site" evidence="10">
    <location>
        <position position="48"/>
    </location>
    <ligand>
        <name>ATP</name>
        <dbReference type="ChEBI" id="CHEBI:30616"/>
    </ligand>
</feature>
<evidence type="ECO:0000256" key="4">
    <source>
        <dbReference type="ARBA" id="ARBA00022679"/>
    </source>
</evidence>
<gene>
    <name evidence="13" type="ORF">PLOB_00043476</name>
</gene>
<comment type="caution">
    <text evidence="13">The sequence shown here is derived from an EMBL/GenBank/DDBJ whole genome shotgun (WGS) entry which is preliminary data.</text>
</comment>
<protein>
    <recommendedName>
        <fullName evidence="2">non-specific serine/threonine protein kinase</fullName>
        <ecNumber evidence="2">2.7.11.1</ecNumber>
    </recommendedName>
</protein>
<evidence type="ECO:0000256" key="11">
    <source>
        <dbReference type="RuleBase" id="RU000304"/>
    </source>
</evidence>
<keyword evidence="4" id="KW-0808">Transferase</keyword>
<feature type="domain" description="Protein kinase" evidence="12">
    <location>
        <begin position="18"/>
        <end position="319"/>
    </location>
</feature>
<evidence type="ECO:0000256" key="7">
    <source>
        <dbReference type="ARBA" id="ARBA00022840"/>
    </source>
</evidence>
<name>A0ABN8PGV8_9CNID</name>
<dbReference type="PANTHER" id="PTHR43671">
    <property type="entry name" value="SERINE/THREONINE-PROTEIN KINASE NEK"/>
    <property type="match status" value="1"/>
</dbReference>
<sequence length="331" mass="37670">MQQFTSLPRRIQVEGRWLNIQGILGYGAFGVVHKVTDEANPWKVFALKQVRCSDASQTDNAIREVRIMKQLRHQNVILMFAADQMSDHQGLHMLIVTEYCEGGSLNARLSRPSFEETNYKWILQITEALAYLHSQQIPVVHRDLKADNVLLTATEDVKLADFGLARHYVPLKESVQYGPYGSWMTHFLKYYMNSGVGPPHWVAPEFFRRRYTEKADVFSIGTLILGILQRDLIMFNGKPIYGAFVNIPQNTFGPFGGVVQWVKVGIGYAMAKYNPNISIPLSLCPPLSNALQEIALRSMQYNEYDRPSASEICYQVKSIPSRIQPQNLMPL</sequence>
<evidence type="ECO:0000256" key="3">
    <source>
        <dbReference type="ARBA" id="ARBA00022527"/>
    </source>
</evidence>
<evidence type="ECO:0000256" key="2">
    <source>
        <dbReference type="ARBA" id="ARBA00012513"/>
    </source>
</evidence>
<dbReference type="Proteomes" id="UP001159405">
    <property type="component" value="Unassembled WGS sequence"/>
</dbReference>
<dbReference type="InterPro" id="IPR011009">
    <property type="entry name" value="Kinase-like_dom_sf"/>
</dbReference>
<dbReference type="InterPro" id="IPR000719">
    <property type="entry name" value="Prot_kinase_dom"/>
</dbReference>
<evidence type="ECO:0000256" key="6">
    <source>
        <dbReference type="ARBA" id="ARBA00022777"/>
    </source>
</evidence>
<evidence type="ECO:0000313" key="14">
    <source>
        <dbReference type="Proteomes" id="UP001159405"/>
    </source>
</evidence>
<dbReference type="PANTHER" id="PTHR43671:SF98">
    <property type="entry name" value="SERINE_THREONINE-PROTEIN KINASE NEK11"/>
    <property type="match status" value="1"/>
</dbReference>
<accession>A0ABN8PGV8</accession>
<dbReference type="Gene3D" id="1.10.510.10">
    <property type="entry name" value="Transferase(Phosphotransferase) domain 1"/>
    <property type="match status" value="1"/>
</dbReference>
<keyword evidence="7 10" id="KW-0067">ATP-binding</keyword>
<dbReference type="CDD" id="cd00180">
    <property type="entry name" value="PKc"/>
    <property type="match status" value="1"/>
</dbReference>
<dbReference type="SMART" id="SM00220">
    <property type="entry name" value="S_TKc"/>
    <property type="match status" value="1"/>
</dbReference>
<dbReference type="Gene3D" id="3.30.200.20">
    <property type="entry name" value="Phosphorylase Kinase, domain 1"/>
    <property type="match status" value="1"/>
</dbReference>
<evidence type="ECO:0000313" key="13">
    <source>
        <dbReference type="EMBL" id="CAH3143551.1"/>
    </source>
</evidence>
<evidence type="ECO:0000259" key="12">
    <source>
        <dbReference type="PROSITE" id="PS50011"/>
    </source>
</evidence>
<evidence type="ECO:0000256" key="10">
    <source>
        <dbReference type="PROSITE-ProRule" id="PRU10141"/>
    </source>
</evidence>
<dbReference type="Pfam" id="PF00069">
    <property type="entry name" value="Pkinase"/>
    <property type="match status" value="1"/>
</dbReference>